<dbReference type="PANTHER" id="PTHR43711:SF1">
    <property type="entry name" value="HISTIDINE KINASE 1"/>
    <property type="match status" value="1"/>
</dbReference>
<evidence type="ECO:0000256" key="7">
    <source>
        <dbReference type="SAM" id="Coils"/>
    </source>
</evidence>
<keyword evidence="6" id="KW-0902">Two-component regulatory system</keyword>
<dbReference type="SMART" id="SM00388">
    <property type="entry name" value="HisKA"/>
    <property type="match status" value="1"/>
</dbReference>
<dbReference type="Pfam" id="PF00512">
    <property type="entry name" value="HisKA"/>
    <property type="match status" value="1"/>
</dbReference>
<keyword evidence="11" id="KW-1185">Reference proteome</keyword>
<reference evidence="10 11" key="1">
    <citation type="submission" date="2021-01" db="EMBL/GenBank/DDBJ databases">
        <title>Carboxyliciviraga sp.nov., isolated from coastal sediments.</title>
        <authorList>
            <person name="Lu D."/>
            <person name="Zhang T."/>
        </authorList>
    </citation>
    <scope>NUCLEOTIDE SEQUENCE [LARGE SCALE GENOMIC DNA]</scope>
    <source>
        <strain evidence="10 11">N1Y132</strain>
    </source>
</reference>
<evidence type="ECO:0000256" key="4">
    <source>
        <dbReference type="ARBA" id="ARBA00022679"/>
    </source>
</evidence>
<dbReference type="SUPFAM" id="SSF47384">
    <property type="entry name" value="Homodimeric domain of signal transducing histidine kinase"/>
    <property type="match status" value="1"/>
</dbReference>
<keyword evidence="8" id="KW-1133">Transmembrane helix</keyword>
<evidence type="ECO:0000256" key="8">
    <source>
        <dbReference type="SAM" id="Phobius"/>
    </source>
</evidence>
<keyword evidence="8" id="KW-0812">Transmembrane</keyword>
<dbReference type="InterPro" id="IPR003594">
    <property type="entry name" value="HATPase_dom"/>
</dbReference>
<dbReference type="SMART" id="SM00387">
    <property type="entry name" value="HATPase_c"/>
    <property type="match status" value="1"/>
</dbReference>
<keyword evidence="8" id="KW-0472">Membrane</keyword>
<protein>
    <recommendedName>
        <fullName evidence="2">histidine kinase</fullName>
        <ecNumber evidence="2">2.7.13.3</ecNumber>
    </recommendedName>
</protein>
<organism evidence="10 11">
    <name type="scientific">Carboxylicivirga marina</name>
    <dbReference type="NCBI Taxonomy" id="2800988"/>
    <lineage>
        <taxon>Bacteria</taxon>
        <taxon>Pseudomonadati</taxon>
        <taxon>Bacteroidota</taxon>
        <taxon>Bacteroidia</taxon>
        <taxon>Marinilabiliales</taxon>
        <taxon>Marinilabiliaceae</taxon>
        <taxon>Carboxylicivirga</taxon>
    </lineage>
</organism>
<dbReference type="InterPro" id="IPR004358">
    <property type="entry name" value="Sig_transdc_His_kin-like_C"/>
</dbReference>
<keyword evidence="5 10" id="KW-0418">Kinase</keyword>
<dbReference type="Pfam" id="PF20969">
    <property type="entry name" value="MASE11"/>
    <property type="match status" value="1"/>
</dbReference>
<feature type="transmembrane region" description="Helical" evidence="8">
    <location>
        <begin position="31"/>
        <end position="49"/>
    </location>
</feature>
<dbReference type="InterPro" id="IPR005467">
    <property type="entry name" value="His_kinase_dom"/>
</dbReference>
<evidence type="ECO:0000256" key="5">
    <source>
        <dbReference type="ARBA" id="ARBA00022777"/>
    </source>
</evidence>
<dbReference type="InterPro" id="IPR036890">
    <property type="entry name" value="HATPase_C_sf"/>
</dbReference>
<comment type="caution">
    <text evidence="10">The sequence shown here is derived from an EMBL/GenBank/DDBJ whole genome shotgun (WGS) entry which is preliminary data.</text>
</comment>
<dbReference type="Gene3D" id="1.10.287.130">
    <property type="match status" value="1"/>
</dbReference>
<evidence type="ECO:0000313" key="10">
    <source>
        <dbReference type="EMBL" id="MBK3517817.1"/>
    </source>
</evidence>
<feature type="coiled-coil region" evidence="7">
    <location>
        <begin position="196"/>
        <end position="230"/>
    </location>
</feature>
<dbReference type="EMBL" id="JAENRR010000022">
    <property type="protein sequence ID" value="MBK3517817.1"/>
    <property type="molecule type" value="Genomic_DNA"/>
</dbReference>
<feature type="transmembrane region" description="Helical" evidence="8">
    <location>
        <begin position="86"/>
        <end position="103"/>
    </location>
</feature>
<feature type="transmembrane region" description="Helical" evidence="8">
    <location>
        <begin position="132"/>
        <end position="150"/>
    </location>
</feature>
<keyword evidence="3" id="KW-0597">Phosphoprotein</keyword>
<gene>
    <name evidence="10" type="ORF">JIV24_10785</name>
</gene>
<dbReference type="PROSITE" id="PS50109">
    <property type="entry name" value="HIS_KIN"/>
    <property type="match status" value="1"/>
</dbReference>
<keyword evidence="7" id="KW-0175">Coiled coil</keyword>
<accession>A0ABS1HJG3</accession>
<feature type="transmembrane region" description="Helical" evidence="8">
    <location>
        <begin position="55"/>
        <end position="74"/>
    </location>
</feature>
<dbReference type="PANTHER" id="PTHR43711">
    <property type="entry name" value="TWO-COMPONENT HISTIDINE KINASE"/>
    <property type="match status" value="1"/>
</dbReference>
<dbReference type="PRINTS" id="PR00344">
    <property type="entry name" value="BCTRLSENSOR"/>
</dbReference>
<dbReference type="RefSeq" id="WP_200465047.1">
    <property type="nucleotide sequence ID" value="NZ_JAENRR010000022.1"/>
</dbReference>
<dbReference type="SUPFAM" id="SSF55874">
    <property type="entry name" value="ATPase domain of HSP90 chaperone/DNA topoisomerase II/histidine kinase"/>
    <property type="match status" value="1"/>
</dbReference>
<evidence type="ECO:0000256" key="3">
    <source>
        <dbReference type="ARBA" id="ARBA00022553"/>
    </source>
</evidence>
<feature type="transmembrane region" description="Helical" evidence="8">
    <location>
        <begin position="109"/>
        <end position="125"/>
    </location>
</feature>
<evidence type="ECO:0000256" key="2">
    <source>
        <dbReference type="ARBA" id="ARBA00012438"/>
    </source>
</evidence>
<keyword evidence="4" id="KW-0808">Transferase</keyword>
<name>A0ABS1HJG3_9BACT</name>
<proteinExistence type="predicted"/>
<evidence type="ECO:0000259" key="9">
    <source>
        <dbReference type="PROSITE" id="PS50109"/>
    </source>
</evidence>
<dbReference type="Pfam" id="PF02518">
    <property type="entry name" value="HATPase_c"/>
    <property type="match status" value="1"/>
</dbReference>
<feature type="domain" description="Histidine kinase" evidence="9">
    <location>
        <begin position="230"/>
        <end position="446"/>
    </location>
</feature>
<evidence type="ECO:0000313" key="11">
    <source>
        <dbReference type="Proteomes" id="UP000605676"/>
    </source>
</evidence>
<dbReference type="InterPro" id="IPR050736">
    <property type="entry name" value="Sensor_HK_Regulatory"/>
</dbReference>
<evidence type="ECO:0000256" key="6">
    <source>
        <dbReference type="ARBA" id="ARBA00023012"/>
    </source>
</evidence>
<dbReference type="CDD" id="cd00082">
    <property type="entry name" value="HisKA"/>
    <property type="match status" value="1"/>
</dbReference>
<sequence>MKSWVKNNLAASEFQLDDGLNYWREKIYKSIILIVSIVGLPAYAFGMYMSIVHKVYSVAIIDTVVYASLLYLWLKNPFKLRTKVHILICLPLIVGCSLILILGPKGAGFSYFIGFMILTSILMGIRGVIYGLSLHICFTSIVAFGLYYGWFPNLGVNLYSTMDWLTIAINSLVVCSITSIPLSILIKGLGDYIKKHNVLEKVLKEKIIQLNSAKNEAEKANDLKTKFLANMSHEVRTPLNVIMGFSEIVQNGMYNDKAERNQFLRTISINGHYLLNVIENILDISMIESNQFKYSIHEVGVLSIINELKEVYQLKKTDLEISFANTSHKEELLITSDETRLKQVLINLINNAIKYTEKGSVKVDYNTNASHVIFRVSDTGVGIHPDNIETIFERFVKIEGENTVKDGTGLGLAISKSIIETLGGELAVSSELSKGSVFTVTLPLQTAKTLPSSNSENALTA</sequence>
<dbReference type="Proteomes" id="UP000605676">
    <property type="component" value="Unassembled WGS sequence"/>
</dbReference>
<dbReference type="GO" id="GO:0016301">
    <property type="term" value="F:kinase activity"/>
    <property type="evidence" value="ECO:0007669"/>
    <property type="project" value="UniProtKB-KW"/>
</dbReference>
<dbReference type="EC" id="2.7.13.3" evidence="2"/>
<feature type="transmembrane region" description="Helical" evidence="8">
    <location>
        <begin position="162"/>
        <end position="186"/>
    </location>
</feature>
<comment type="catalytic activity">
    <reaction evidence="1">
        <text>ATP + protein L-histidine = ADP + protein N-phospho-L-histidine.</text>
        <dbReference type="EC" id="2.7.13.3"/>
    </reaction>
</comment>
<dbReference type="InterPro" id="IPR003661">
    <property type="entry name" value="HisK_dim/P_dom"/>
</dbReference>
<dbReference type="Gene3D" id="3.30.565.10">
    <property type="entry name" value="Histidine kinase-like ATPase, C-terminal domain"/>
    <property type="match status" value="1"/>
</dbReference>
<dbReference type="InterPro" id="IPR048437">
    <property type="entry name" value="MASE11"/>
</dbReference>
<dbReference type="CDD" id="cd16922">
    <property type="entry name" value="HATPase_EvgS-ArcB-TorS-like"/>
    <property type="match status" value="1"/>
</dbReference>
<dbReference type="InterPro" id="IPR036097">
    <property type="entry name" value="HisK_dim/P_sf"/>
</dbReference>
<evidence type="ECO:0000256" key="1">
    <source>
        <dbReference type="ARBA" id="ARBA00000085"/>
    </source>
</evidence>